<dbReference type="AlphaFoldDB" id="A0A2M7X6F6"/>
<keyword evidence="1" id="KW-0175">Coiled coil</keyword>
<organism evidence="3 4">
    <name type="scientific">Candidatus Wolfebacteria bacterium CG_4_9_14_3_um_filter_37_9</name>
    <dbReference type="NCBI Taxonomy" id="1975065"/>
    <lineage>
        <taxon>Bacteria</taxon>
        <taxon>Candidatus Wolfeibacteriota</taxon>
    </lineage>
</organism>
<name>A0A2M7X6F6_9BACT</name>
<proteinExistence type="predicted"/>
<feature type="non-terminal residue" evidence="3">
    <location>
        <position position="1"/>
    </location>
</feature>
<dbReference type="Proteomes" id="UP000231634">
    <property type="component" value="Unassembled WGS sequence"/>
</dbReference>
<feature type="region of interest" description="Disordered" evidence="2">
    <location>
        <begin position="110"/>
        <end position="129"/>
    </location>
</feature>
<evidence type="ECO:0000313" key="3">
    <source>
        <dbReference type="EMBL" id="PJA41718.1"/>
    </source>
</evidence>
<reference evidence="4" key="1">
    <citation type="submission" date="2017-09" db="EMBL/GenBank/DDBJ databases">
        <title>Depth-based differentiation of microbial function through sediment-hosted aquifers and enrichment of novel symbionts in the deep terrestrial subsurface.</title>
        <authorList>
            <person name="Probst A.J."/>
            <person name="Ladd B."/>
            <person name="Jarett J.K."/>
            <person name="Geller-Mcgrath D.E."/>
            <person name="Sieber C.M.K."/>
            <person name="Emerson J.B."/>
            <person name="Anantharaman K."/>
            <person name="Thomas B.C."/>
            <person name="Malmstrom R."/>
            <person name="Stieglmeier M."/>
            <person name="Klingl A."/>
            <person name="Woyke T."/>
            <person name="Ryan C.M."/>
            <person name="Banfield J.F."/>
        </authorList>
    </citation>
    <scope>NUCLEOTIDE SEQUENCE [LARGE SCALE GENOMIC DNA]</scope>
</reference>
<protein>
    <recommendedName>
        <fullName evidence="5">DUF5667 domain-containing protein</fullName>
    </recommendedName>
</protein>
<feature type="compositionally biased region" description="Low complexity" evidence="2">
    <location>
        <begin position="115"/>
        <end position="129"/>
    </location>
</feature>
<evidence type="ECO:0000256" key="1">
    <source>
        <dbReference type="SAM" id="Coils"/>
    </source>
</evidence>
<evidence type="ECO:0000256" key="2">
    <source>
        <dbReference type="SAM" id="MobiDB-lite"/>
    </source>
</evidence>
<accession>A0A2M7X6F6</accession>
<sequence length="199" mass="22527">AEKLLTSIADNTSKHQEILAEVLAKVPDEVKETITKAIEASRKGQEEATKQIAELKGEVEKLKKEVAKLKQESVQNVSSETIKSDNKKIESQSVEIEKNIQKEVNIKTETKQKSQTLKEQQEQTNTNTATLTSSNVLSQNSASLVDILKITSVNITPGETSAKIEWQQINRQNQKFLFYPEKQLLTCFHLFRGFRQDIQ</sequence>
<feature type="coiled-coil region" evidence="1">
    <location>
        <begin position="38"/>
        <end position="72"/>
    </location>
</feature>
<gene>
    <name evidence="3" type="ORF">CO177_00855</name>
</gene>
<evidence type="ECO:0008006" key="5">
    <source>
        <dbReference type="Google" id="ProtNLM"/>
    </source>
</evidence>
<dbReference type="EMBL" id="PFWX01000020">
    <property type="protein sequence ID" value="PJA41718.1"/>
    <property type="molecule type" value="Genomic_DNA"/>
</dbReference>
<evidence type="ECO:0000313" key="4">
    <source>
        <dbReference type="Proteomes" id="UP000231634"/>
    </source>
</evidence>
<comment type="caution">
    <text evidence="3">The sequence shown here is derived from an EMBL/GenBank/DDBJ whole genome shotgun (WGS) entry which is preliminary data.</text>
</comment>